<evidence type="ECO:0000313" key="2">
    <source>
        <dbReference type="EMBL" id="CAJ0603387.1"/>
    </source>
</evidence>
<evidence type="ECO:0000256" key="1">
    <source>
        <dbReference type="SAM" id="MobiDB-lite"/>
    </source>
</evidence>
<feature type="compositionally biased region" description="Polar residues" evidence="1">
    <location>
        <begin position="11"/>
        <end position="23"/>
    </location>
</feature>
<dbReference type="Proteomes" id="UP001176961">
    <property type="component" value="Unassembled WGS sequence"/>
</dbReference>
<accession>A0AA36H452</accession>
<comment type="caution">
    <text evidence="2">The sequence shown here is derived from an EMBL/GenBank/DDBJ whole genome shotgun (WGS) entry which is preliminary data.</text>
</comment>
<evidence type="ECO:0000313" key="3">
    <source>
        <dbReference type="Proteomes" id="UP001176961"/>
    </source>
</evidence>
<protein>
    <submittedName>
        <fullName evidence="2">Uncharacterized protein</fullName>
    </submittedName>
</protein>
<dbReference type="EMBL" id="CATQJL010000305">
    <property type="protein sequence ID" value="CAJ0603387.1"/>
    <property type="molecule type" value="Genomic_DNA"/>
</dbReference>
<feature type="region of interest" description="Disordered" evidence="1">
    <location>
        <begin position="1"/>
        <end position="24"/>
    </location>
</feature>
<gene>
    <name evidence="2" type="ORF">CYNAS_LOCUS15370</name>
</gene>
<keyword evidence="3" id="KW-1185">Reference proteome</keyword>
<dbReference type="AlphaFoldDB" id="A0AA36H452"/>
<reference evidence="2" key="1">
    <citation type="submission" date="2023-07" db="EMBL/GenBank/DDBJ databases">
        <authorList>
            <consortium name="CYATHOMIX"/>
        </authorList>
    </citation>
    <scope>NUCLEOTIDE SEQUENCE</scope>
    <source>
        <strain evidence="2">N/A</strain>
    </source>
</reference>
<name>A0AA36H452_CYLNA</name>
<proteinExistence type="predicted"/>
<organism evidence="2 3">
    <name type="scientific">Cylicocyclus nassatus</name>
    <name type="common">Nematode worm</name>
    <dbReference type="NCBI Taxonomy" id="53992"/>
    <lineage>
        <taxon>Eukaryota</taxon>
        <taxon>Metazoa</taxon>
        <taxon>Ecdysozoa</taxon>
        <taxon>Nematoda</taxon>
        <taxon>Chromadorea</taxon>
        <taxon>Rhabditida</taxon>
        <taxon>Rhabditina</taxon>
        <taxon>Rhabditomorpha</taxon>
        <taxon>Strongyloidea</taxon>
        <taxon>Strongylidae</taxon>
        <taxon>Cylicocyclus</taxon>
    </lineage>
</organism>
<sequence>MIDFYDENGDSGMNTSGDSSEQPVRNEAFDEVPNLAYQVKCTTFLPTSSPLLVEMNSPSLKIWKTSSELSELTSMLKQPSLSFHA</sequence>